<proteinExistence type="predicted"/>
<name>A0AB34PIQ1_CANAX</name>
<dbReference type="Proteomes" id="UP000030161">
    <property type="component" value="Unassembled WGS sequence"/>
</dbReference>
<dbReference type="EMBL" id="AJIX01000056">
    <property type="protein sequence ID" value="KGR01156.1"/>
    <property type="molecule type" value="Genomic_DNA"/>
</dbReference>
<dbReference type="AlphaFoldDB" id="A0AB34PIQ1"/>
<reference evidence="2 3" key="1">
    <citation type="submission" date="2013-12" db="EMBL/GenBank/DDBJ databases">
        <title>The Genome Sequence of Candida albicans P78048.</title>
        <authorList>
            <consortium name="The Broad Institute Genome Sequencing Platform"/>
            <consortium name="The Broad Institute Genome Sequencing Center for Infectious Disease"/>
            <person name="Cuomo C."/>
            <person name="Bennett R."/>
            <person name="Hirakawa M."/>
            <person name="Noverr M."/>
            <person name="Mitchell A."/>
            <person name="Young S.K."/>
            <person name="Zeng Q."/>
            <person name="Gargeya S."/>
            <person name="Fitzgerald M."/>
            <person name="Abouelleil A."/>
            <person name="Alvarado L."/>
            <person name="Berlin A.M."/>
            <person name="Chapman S.B."/>
            <person name="Dewar J."/>
            <person name="Goldberg J."/>
            <person name="Griggs A."/>
            <person name="Gujja S."/>
            <person name="Hansen M."/>
            <person name="Howarth C."/>
            <person name="Imamovic A."/>
            <person name="Larimer J."/>
            <person name="McCowan C."/>
            <person name="Murphy C."/>
            <person name="Pearson M."/>
            <person name="Priest M."/>
            <person name="Roberts A."/>
            <person name="Saif S."/>
            <person name="Shea T."/>
            <person name="Sykes S."/>
            <person name="Wortman J."/>
            <person name="Nusbaum C."/>
            <person name="Birren B."/>
        </authorList>
    </citation>
    <scope>NUCLEOTIDE SEQUENCE [LARGE SCALE GENOMIC DNA]</scope>
    <source>
        <strain evidence="2 3">P78048</strain>
    </source>
</reference>
<organism evidence="2 3">
    <name type="scientific">Candida albicans P78048</name>
    <dbReference type="NCBI Taxonomy" id="1094989"/>
    <lineage>
        <taxon>Eukaryota</taxon>
        <taxon>Fungi</taxon>
        <taxon>Dikarya</taxon>
        <taxon>Ascomycota</taxon>
        <taxon>Saccharomycotina</taxon>
        <taxon>Pichiomycetes</taxon>
        <taxon>Debaryomycetaceae</taxon>
        <taxon>Candida/Lodderomyces clade</taxon>
        <taxon>Candida</taxon>
    </lineage>
</organism>
<feature type="compositionally biased region" description="Low complexity" evidence="1">
    <location>
        <begin position="8"/>
        <end position="37"/>
    </location>
</feature>
<evidence type="ECO:0000313" key="3">
    <source>
        <dbReference type="Proteomes" id="UP000030161"/>
    </source>
</evidence>
<evidence type="ECO:0000313" key="2">
    <source>
        <dbReference type="EMBL" id="KGR01156.1"/>
    </source>
</evidence>
<protein>
    <submittedName>
        <fullName evidence="2">Uncharacterized protein</fullName>
    </submittedName>
</protein>
<comment type="caution">
    <text evidence="2">The sequence shown here is derived from an EMBL/GenBank/DDBJ whole genome shotgun (WGS) entry which is preliminary data.</text>
</comment>
<accession>A0AB34PIQ1</accession>
<evidence type="ECO:0000256" key="1">
    <source>
        <dbReference type="SAM" id="MobiDB-lite"/>
    </source>
</evidence>
<feature type="region of interest" description="Disordered" evidence="1">
    <location>
        <begin position="1"/>
        <end position="42"/>
    </location>
</feature>
<gene>
    <name evidence="2" type="ORF">MG3_06154</name>
</gene>
<sequence length="153" mass="16696">MAVTNKINNNNNNNNNNISNNNIATSPSSPSSTFSASSPPPLISANSSAESIFERHVQYGYSPKSCNCSQPLKNFPPHQERKLSNFNFIPPGLDITTTGSSFNLNDNSNPSSTSSNNSFDNFFQDHVEDDHVIVYRRNSSLALNSLNAALGRK</sequence>